<proteinExistence type="predicted"/>
<dbReference type="RefSeq" id="XP_056070120.1">
    <property type="nucleotide sequence ID" value="XM_056215873.1"/>
</dbReference>
<gene>
    <name evidence="7" type="ORF">N0V89_007107</name>
</gene>
<dbReference type="Proteomes" id="UP001140513">
    <property type="component" value="Unassembled WGS sequence"/>
</dbReference>
<dbReference type="GO" id="GO:0071944">
    <property type="term" value="C:cell periphery"/>
    <property type="evidence" value="ECO:0007669"/>
    <property type="project" value="UniProtKB-ARBA"/>
</dbReference>
<accession>A0A9W8XIU0</accession>
<feature type="region of interest" description="Disordered" evidence="5">
    <location>
        <begin position="48"/>
        <end position="101"/>
    </location>
</feature>
<evidence type="ECO:0000256" key="2">
    <source>
        <dbReference type="ARBA" id="ARBA00022692"/>
    </source>
</evidence>
<keyword evidence="8" id="KW-1185">Reference proteome</keyword>
<organism evidence="7 8">
    <name type="scientific">Didymosphaeria variabile</name>
    <dbReference type="NCBI Taxonomy" id="1932322"/>
    <lineage>
        <taxon>Eukaryota</taxon>
        <taxon>Fungi</taxon>
        <taxon>Dikarya</taxon>
        <taxon>Ascomycota</taxon>
        <taxon>Pezizomycotina</taxon>
        <taxon>Dothideomycetes</taxon>
        <taxon>Pleosporomycetidae</taxon>
        <taxon>Pleosporales</taxon>
        <taxon>Massarineae</taxon>
        <taxon>Didymosphaeriaceae</taxon>
        <taxon>Didymosphaeria</taxon>
    </lineage>
</organism>
<comment type="caution">
    <text evidence="7">The sequence shown here is derived from an EMBL/GenBank/DDBJ whole genome shotgun (WGS) entry which is preliminary data.</text>
</comment>
<dbReference type="OrthoDB" id="5215637at2759"/>
<dbReference type="GO" id="GO:0016020">
    <property type="term" value="C:membrane"/>
    <property type="evidence" value="ECO:0007669"/>
    <property type="project" value="UniProtKB-SubCell"/>
</dbReference>
<dbReference type="GeneID" id="80910637"/>
<dbReference type="AlphaFoldDB" id="A0A9W8XIU0"/>
<evidence type="ECO:0000256" key="6">
    <source>
        <dbReference type="SAM" id="Phobius"/>
    </source>
</evidence>
<sequence length="208" mass="21540">MGNESQRWCCGTSQDCCNEDSGLGIEYLPITFDPKSFTDAFASSSFSVASSKPTSSATKTPSSSAVAPASTSASHSTASPSPALTSTPSSTSSSEPSTGLSTGAKAGVGVGVSAAALALIGLGIIWGRRKSAYTFDPASDSVPLEKDATVYAHWDHSQGGTSYEGPVMPPPTPRKDNEVQIHEMPCFESRKELDGGSVDEVKTKKMYA</sequence>
<name>A0A9W8XIU0_9PLEO</name>
<dbReference type="EMBL" id="JAPEUX010000005">
    <property type="protein sequence ID" value="KAJ4351764.1"/>
    <property type="molecule type" value="Genomic_DNA"/>
</dbReference>
<keyword evidence="2 6" id="KW-0812">Transmembrane</keyword>
<feature type="transmembrane region" description="Helical" evidence="6">
    <location>
        <begin position="106"/>
        <end position="126"/>
    </location>
</feature>
<evidence type="ECO:0000256" key="3">
    <source>
        <dbReference type="ARBA" id="ARBA00022989"/>
    </source>
</evidence>
<protein>
    <submittedName>
        <fullName evidence="7">Uncharacterized protein</fullName>
    </submittedName>
</protein>
<keyword evidence="4 6" id="KW-0472">Membrane</keyword>
<comment type="subcellular location">
    <subcellularLocation>
        <location evidence="1">Membrane</location>
        <topology evidence="1">Single-pass membrane protein</topology>
    </subcellularLocation>
</comment>
<keyword evidence="3 6" id="KW-1133">Transmembrane helix</keyword>
<evidence type="ECO:0000256" key="4">
    <source>
        <dbReference type="ARBA" id="ARBA00023136"/>
    </source>
</evidence>
<dbReference type="PANTHER" id="PTHR15549:SF30">
    <property type="entry name" value="MID2 DOMAIN-CONTAINING PROTEIN"/>
    <property type="match status" value="1"/>
</dbReference>
<evidence type="ECO:0000313" key="7">
    <source>
        <dbReference type="EMBL" id="KAJ4351764.1"/>
    </source>
</evidence>
<evidence type="ECO:0000256" key="5">
    <source>
        <dbReference type="SAM" id="MobiDB-lite"/>
    </source>
</evidence>
<dbReference type="InterPro" id="IPR051694">
    <property type="entry name" value="Immunoregulatory_rcpt-like"/>
</dbReference>
<reference evidence="7" key="1">
    <citation type="submission" date="2022-10" db="EMBL/GenBank/DDBJ databases">
        <title>Tapping the CABI collections for fungal endophytes: first genome assemblies for Collariella, Neodidymelliopsis, Ascochyta clinopodiicola, Didymella pomorum, Didymosphaeria variabile, Neocosmospora piperis and Neocucurbitaria cava.</title>
        <authorList>
            <person name="Hill R."/>
        </authorList>
    </citation>
    <scope>NUCLEOTIDE SEQUENCE</scope>
    <source>
        <strain evidence="7">IMI 356815</strain>
    </source>
</reference>
<dbReference type="PANTHER" id="PTHR15549">
    <property type="entry name" value="PAIRED IMMUNOGLOBULIN-LIKE TYPE 2 RECEPTOR"/>
    <property type="match status" value="1"/>
</dbReference>
<evidence type="ECO:0000256" key="1">
    <source>
        <dbReference type="ARBA" id="ARBA00004167"/>
    </source>
</evidence>
<evidence type="ECO:0000313" key="8">
    <source>
        <dbReference type="Proteomes" id="UP001140513"/>
    </source>
</evidence>